<feature type="region of interest" description="Disordered" evidence="8">
    <location>
        <begin position="1737"/>
        <end position="1756"/>
    </location>
</feature>
<feature type="coiled-coil region" evidence="7">
    <location>
        <begin position="1659"/>
        <end position="1696"/>
    </location>
</feature>
<evidence type="ECO:0000256" key="3">
    <source>
        <dbReference type="ARBA" id="ARBA00022490"/>
    </source>
</evidence>
<evidence type="ECO:0000256" key="4">
    <source>
        <dbReference type="ARBA" id="ARBA00022553"/>
    </source>
</evidence>
<dbReference type="GO" id="GO:0005813">
    <property type="term" value="C:centrosome"/>
    <property type="evidence" value="ECO:0007669"/>
    <property type="project" value="TreeGrafter"/>
</dbReference>
<keyword evidence="7" id="KW-0175">Coiled coil</keyword>
<gene>
    <name evidence="11" type="primary">PDE4DIP_3</name>
    <name evidence="11" type="ORF">N1851_033147</name>
</gene>
<feature type="compositionally biased region" description="Polar residues" evidence="8">
    <location>
        <begin position="397"/>
        <end position="406"/>
    </location>
</feature>
<proteinExistence type="predicted"/>
<feature type="region of interest" description="Disordered" evidence="8">
    <location>
        <begin position="2516"/>
        <end position="2542"/>
    </location>
</feature>
<feature type="coiled-coil region" evidence="7">
    <location>
        <begin position="1252"/>
        <end position="1303"/>
    </location>
</feature>
<protein>
    <submittedName>
        <fullName evidence="11">Myomegalin</fullName>
    </submittedName>
</protein>
<keyword evidence="5" id="KW-0333">Golgi apparatus</keyword>
<feature type="domain" description="Centrosomin N-terminal motif 1" evidence="9">
    <location>
        <begin position="49"/>
        <end position="122"/>
    </location>
</feature>
<dbReference type="GO" id="GO:0060090">
    <property type="term" value="F:molecular adaptor activity"/>
    <property type="evidence" value="ECO:0007669"/>
    <property type="project" value="TreeGrafter"/>
</dbReference>
<feature type="coiled-coil region" evidence="7">
    <location>
        <begin position="1882"/>
        <end position="1933"/>
    </location>
</feature>
<accession>A0AA47NNW8</accession>
<feature type="compositionally biased region" description="Polar residues" evidence="8">
    <location>
        <begin position="1325"/>
        <end position="1348"/>
    </location>
</feature>
<comment type="caution">
    <text evidence="11">The sequence shown here is derived from an EMBL/GenBank/DDBJ whole genome shotgun (WGS) entry which is preliminary data.</text>
</comment>
<dbReference type="GO" id="GO:0005794">
    <property type="term" value="C:Golgi apparatus"/>
    <property type="evidence" value="ECO:0007669"/>
    <property type="project" value="UniProtKB-SubCell"/>
</dbReference>
<feature type="compositionally biased region" description="Basic and acidic residues" evidence="8">
    <location>
        <begin position="2344"/>
        <end position="2353"/>
    </location>
</feature>
<feature type="region of interest" description="Disordered" evidence="8">
    <location>
        <begin position="388"/>
        <end position="430"/>
    </location>
</feature>
<dbReference type="InterPro" id="IPR052593">
    <property type="entry name" value="MT-associated_AKAP9-binding"/>
</dbReference>
<feature type="compositionally biased region" description="Polar residues" evidence="8">
    <location>
        <begin position="2521"/>
        <end position="2532"/>
    </location>
</feature>
<sequence length="2542" mass="284018">MESLLGADQTLPVDINGRLPESMDDGNCSPDSMTAPSFPDKMTPSKALTMKDYENQIAALKKENFNLKLRIYFMEERMQQKCDDSTEDVFRTNIELKVELESMKREMAEKQELLVSASKALESLASRDTGDSQRVREQARRDMEALQHALNKKIADLEQDLYVAKEEVEQMAAIAEQEKLRNIDMEKQLVALGLSKAFAPVPGTDNNLQQALQEKDGIIEQLRISLREHERLMKQKTNVDHGTDTPATDHITQLTILIGEKDQQLQELREQLGGEMEKAQRDYKDPCRVCGVRLVGSQCRWIFSSTGQRKLQVILSHVLGWGVTRGDGRGEFLCGKCVFQLEKVVHCDIAINRLQDEYGAQVQKLQAEKENLIQCLVHVYSRNNLSRAKVDGDSSRSKTPVRSSGCGSPDDEVVGLASESQPQGDTEVGQMKNRMRRCISLDRLGGKAATPARSGLRRLSPRLGSGLILECSSGGLQAARHRSQSMYLDLVSRKGTMPSPGFKGRSTSLQSLNQDFAADTLSDHQKRHLKEPKVFSARESVTDGSKGKAQARSLLRSSTVQPSPISDLIQLLRCISRRQVLAPPDSRIPVLQRLYTGHTLQNRLRTKRRSREAQLKSLHDLTEEFNDEYTPVNAKREHDVSQLESTNKLLNDELTQTKCSNEHLTKTLEEAWNQNKTLSGKLDEKENDLCSEKKNSLKRDKTIQGLSQVLKEKEKEISELCHEIDDRDEALAKARETAHKAQLQKYQGAEEHQSLLMEKQAELAQLQGEHHTKGLEAQKLQRSLARKEQELADMQQAKEQLEVELEDFQQQKKKGDKALNDLQNQLKKLNGEIRDRDSALEQQYQGLLDQTNRKLQAHEVTIQRLTSCLADKEQQLQEYMNMVRDFEQSRSPGGSDIMLSKLRERLKEKEKALEKALDEKFAAIEEKDNEIHELQLALREKERDLERLNNLLTHNNETINSFDSVIKEKDVELQHLANTLKNLQRAKQDMEDNLNRALREKDSIINQLQLSLQGKTKDMEEMAQAMLSQSQSQARDLAEQMGQRLKVTEAMLAEATKARENLVADNESAVEGLLATIGSKDQLLKESSEHYNRMLSEYTREIQELKRQLVETHQQLAAAEQHSSTATQDGYLETAELRVLLAEKDGLIKKLLERGQDREGFLAGPGPQEESEHVLRLRHTVQTLQGRLDEREGETRRREVSSGAACFVSPTAFALCSEPYCVVDPTAELSKMNSEDNVDNITVTRKITVILKKELAQKTDALNKALKRENELKISLAELQSTLAELEAHVKGHEANIESLTSTLETKDQIIGELHQRLGQHGDRQTGNGQDQASGTGTEVERSPSSLPQRERTIIGGDSQQKDLPSLSSLHDEHAALIRALKTEQQLFSSLIRTVKEQDSSQRLHALQLELAAVQLLRQQLEEGIKTNEGLRDELESELHRAQLREGVDSQELESMRHQLEDAQRWNASLQARLGAIQDRAGGVGGANDTGNTLTFLGDQTSYLSICVGEGLEEGLSQLSPQELRQKVVELQECVSGLQCVNGELQRKALLLERTEDREHLGQGDSSPGTQPLEAHRPEAQRRAGDGTLRPGRDQQSQTEFPPPPQTVSQNHCGHDNGSLVRTGEHQIRSGGDMTQHQEKNMEEMVLQSRLGDSGATTVSQLRDELLQLRKENGELRLLQEKIVNESKQKARAEHDWDGQASIKETVMRLRAEAKGHVKVISLLKEQLARKAVEVSDWERRNGKPEGQPTTGPSLNKAARQCISQHRFGVRSRLPVPVRLISEPGSTIGRANQPQALHHHTADTVDPLQDIHLNHISESDQLLSEGSECPLSLEHSTTPSSNFDEYIHRSSCSPEVSDMNSEAAEALLANSHADSGALLAQLELLHQECQEKESLINGMEDKLAEWEEIHAQLQEKDRLNRQYAEALQAAESTIAYLTACNLDSHSGLGVSLHGSCSASVGSDSTAAALQRECVELHKTLQEKERLNDHLVEFLNMTGREISTIQASLSSPATAASRELCSRLESALQQMNASLAAQNPGGTVNVPGGSNLGLEQNTDRLQQGRWELNRLDTDTCEERTPSEASDALPGTHHQDYFIGHTAGEDIEGKSSCSEGNLTHGEITKCLSDCLAAAESAIASLAAHCTSSETSAQTSPELQHHLQRLQISLQELGKLEDHGQAEEAKKPSNRNGSAAFAGRESRPSSQELHRNIRLLYQAFCDHSQRISDLQGSLQEERRLREENETHRQDAKGQPGNIRAQVEGLQKALKDKKKMCKILEEKLASSSVPVVTAHNLPCVPAQKGKETYTKDLPRSLARHEYCGAPPLEQDDKCVQVDLQDLGYETSGKSENDREESSSTELKVGVQPGDSACSLPSLLKEEKAEFSSAENLDSTSNSYPSSLALSSHKVSLKSLQAFEDYGVSEDPIELQAQVRELRLQLENQTRVAQQMQSLLGRNIFPSDLVSTPIDSSRDHQAWGGVVGRRSQERCYSGGELKERGEGESQRMRDKIGVLNKELERERSLNRNMSEQLQQVQHRSRSASPAR</sequence>
<dbReference type="Pfam" id="PF07989">
    <property type="entry name" value="Cnn_1N"/>
    <property type="match status" value="1"/>
</dbReference>
<evidence type="ECO:0000256" key="5">
    <source>
        <dbReference type="ARBA" id="ARBA00023034"/>
    </source>
</evidence>
<evidence type="ECO:0000256" key="7">
    <source>
        <dbReference type="SAM" id="Coils"/>
    </source>
</evidence>
<feature type="coiled-coil region" evidence="7">
    <location>
        <begin position="703"/>
        <end position="1122"/>
    </location>
</feature>
<feature type="region of interest" description="Disordered" evidence="8">
    <location>
        <begin position="2037"/>
        <end position="2060"/>
    </location>
</feature>
<dbReference type="GO" id="GO:0090063">
    <property type="term" value="P:positive regulation of microtubule nucleation"/>
    <property type="evidence" value="ECO:0007669"/>
    <property type="project" value="TreeGrafter"/>
</dbReference>
<dbReference type="InterPro" id="IPR056273">
    <property type="entry name" value="CDK5RAP2_MYOME_CC"/>
</dbReference>
<dbReference type="PANTHER" id="PTHR46501">
    <property type="entry name" value="MYOMEGALIN"/>
    <property type="match status" value="1"/>
</dbReference>
<evidence type="ECO:0000313" key="11">
    <source>
        <dbReference type="EMBL" id="KAK0132048.1"/>
    </source>
</evidence>
<feature type="region of interest" description="Disordered" evidence="8">
    <location>
        <begin position="1557"/>
        <end position="1636"/>
    </location>
</feature>
<dbReference type="InterPro" id="IPR012943">
    <property type="entry name" value="Cnn_1N"/>
</dbReference>
<evidence type="ECO:0000259" key="9">
    <source>
        <dbReference type="Pfam" id="PF07989"/>
    </source>
</evidence>
<evidence type="ECO:0000313" key="12">
    <source>
        <dbReference type="Proteomes" id="UP001174136"/>
    </source>
</evidence>
<dbReference type="EMBL" id="JAOPHQ010006298">
    <property type="protein sequence ID" value="KAK0132048.1"/>
    <property type="molecule type" value="Genomic_DNA"/>
</dbReference>
<name>A0AA47NNW8_MERPO</name>
<feature type="region of interest" description="Disordered" evidence="8">
    <location>
        <begin position="2176"/>
        <end position="2203"/>
    </location>
</feature>
<feature type="region of interest" description="Disordered" evidence="8">
    <location>
        <begin position="1"/>
        <end position="40"/>
    </location>
</feature>
<evidence type="ECO:0000256" key="8">
    <source>
        <dbReference type="SAM" id="MobiDB-lite"/>
    </source>
</evidence>
<dbReference type="GO" id="GO:1903358">
    <property type="term" value="P:regulation of Golgi organization"/>
    <property type="evidence" value="ECO:0007669"/>
    <property type="project" value="TreeGrafter"/>
</dbReference>
<evidence type="ECO:0000256" key="2">
    <source>
        <dbReference type="ARBA" id="ARBA00004555"/>
    </source>
</evidence>
<dbReference type="Proteomes" id="UP001174136">
    <property type="component" value="Unassembled WGS sequence"/>
</dbReference>
<dbReference type="Pfam" id="PF23246">
    <property type="entry name" value="CC_CDK5RAP2"/>
    <property type="match status" value="1"/>
</dbReference>
<feature type="compositionally biased region" description="Basic and acidic residues" evidence="8">
    <location>
        <begin position="2232"/>
        <end position="2248"/>
    </location>
</feature>
<feature type="coiled-coil region" evidence="7">
    <location>
        <begin position="219"/>
        <end position="282"/>
    </location>
</feature>
<reference evidence="11" key="1">
    <citation type="journal article" date="2023" name="Front. Mar. Sci.">
        <title>A new Merluccius polli reference genome to investigate the effects of global change in West African waters.</title>
        <authorList>
            <person name="Mateo J.L."/>
            <person name="Blanco-Fernandez C."/>
            <person name="Garcia-Vazquez E."/>
            <person name="Machado-Schiaffino G."/>
        </authorList>
    </citation>
    <scope>NUCLEOTIDE SEQUENCE</scope>
    <source>
        <strain evidence="11">C29</strain>
        <tissue evidence="11">Fin</tissue>
    </source>
</reference>
<evidence type="ECO:0000256" key="1">
    <source>
        <dbReference type="ARBA" id="ARBA00004245"/>
    </source>
</evidence>
<evidence type="ECO:0000256" key="6">
    <source>
        <dbReference type="ARBA" id="ARBA00023212"/>
    </source>
</evidence>
<feature type="region of interest" description="Disordered" evidence="8">
    <location>
        <begin position="1319"/>
        <end position="1365"/>
    </location>
</feature>
<dbReference type="GO" id="GO:0007098">
    <property type="term" value="P:centrosome cycle"/>
    <property type="evidence" value="ECO:0007669"/>
    <property type="project" value="TreeGrafter"/>
</dbReference>
<dbReference type="PANTHER" id="PTHR46501:SF7">
    <property type="entry name" value="MYOMEGALIN ISOFORM X1"/>
    <property type="match status" value="1"/>
</dbReference>
<feature type="region of interest" description="Disordered" evidence="8">
    <location>
        <begin position="2340"/>
        <end position="2365"/>
    </location>
</feature>
<keyword evidence="3" id="KW-0963">Cytoplasm</keyword>
<feature type="domain" description="CDK5 regulatory subunit-associated protein 2/Myomegalin coiled coil" evidence="10">
    <location>
        <begin position="1346"/>
        <end position="1438"/>
    </location>
</feature>
<feature type="region of interest" description="Disordered" evidence="8">
    <location>
        <begin position="2229"/>
        <end position="2254"/>
    </location>
</feature>
<keyword evidence="6" id="KW-0206">Cytoskeleton</keyword>
<feature type="compositionally biased region" description="Basic and acidic residues" evidence="8">
    <location>
        <begin position="1574"/>
        <end position="1585"/>
    </location>
</feature>
<feature type="region of interest" description="Disordered" evidence="8">
    <location>
        <begin position="537"/>
        <end position="557"/>
    </location>
</feature>
<feature type="coiled-coil region" evidence="7">
    <location>
        <begin position="1404"/>
        <end position="1473"/>
    </location>
</feature>
<comment type="subcellular location">
    <subcellularLocation>
        <location evidence="1">Cytoplasm</location>
        <location evidence="1">Cytoskeleton</location>
    </subcellularLocation>
    <subcellularLocation>
        <location evidence="2">Golgi apparatus</location>
    </subcellularLocation>
</comment>
<organism evidence="11 12">
    <name type="scientific">Merluccius polli</name>
    <name type="common">Benguela hake</name>
    <name type="synonym">Merluccius cadenati</name>
    <dbReference type="NCBI Taxonomy" id="89951"/>
    <lineage>
        <taxon>Eukaryota</taxon>
        <taxon>Metazoa</taxon>
        <taxon>Chordata</taxon>
        <taxon>Craniata</taxon>
        <taxon>Vertebrata</taxon>
        <taxon>Euteleostomi</taxon>
        <taxon>Actinopterygii</taxon>
        <taxon>Neopterygii</taxon>
        <taxon>Teleostei</taxon>
        <taxon>Neoteleostei</taxon>
        <taxon>Acanthomorphata</taxon>
        <taxon>Zeiogadaria</taxon>
        <taxon>Gadariae</taxon>
        <taxon>Gadiformes</taxon>
        <taxon>Gadoidei</taxon>
        <taxon>Merlucciidae</taxon>
        <taxon>Merluccius</taxon>
    </lineage>
</organism>
<keyword evidence="12" id="KW-1185">Reference proteome</keyword>
<evidence type="ECO:0000259" key="10">
    <source>
        <dbReference type="Pfam" id="PF23246"/>
    </source>
</evidence>
<feature type="coiled-coil region" evidence="7">
    <location>
        <begin position="50"/>
        <end position="174"/>
    </location>
</feature>
<keyword evidence="4" id="KW-0597">Phosphoprotein</keyword>